<comment type="caution">
    <text evidence="3">The sequence shown here is derived from an EMBL/GenBank/DDBJ whole genome shotgun (WGS) entry which is preliminary data.</text>
</comment>
<evidence type="ECO:0000259" key="2">
    <source>
        <dbReference type="Pfam" id="PF07859"/>
    </source>
</evidence>
<accession>A0AAV6XE75</accession>
<dbReference type="PANTHER" id="PTHR23024">
    <property type="entry name" value="ARYLACETAMIDE DEACETYLASE"/>
    <property type="match status" value="1"/>
</dbReference>
<dbReference type="EMBL" id="WHWC01000006">
    <property type="protein sequence ID" value="KAG8381416.1"/>
    <property type="molecule type" value="Genomic_DNA"/>
</dbReference>
<dbReference type="GO" id="GO:0016787">
    <property type="term" value="F:hydrolase activity"/>
    <property type="evidence" value="ECO:0007669"/>
    <property type="project" value="InterPro"/>
</dbReference>
<dbReference type="Pfam" id="PF07859">
    <property type="entry name" value="Abhydrolase_3"/>
    <property type="match status" value="2"/>
</dbReference>
<evidence type="ECO:0000313" key="4">
    <source>
        <dbReference type="Proteomes" id="UP000826271"/>
    </source>
</evidence>
<dbReference type="SUPFAM" id="SSF53474">
    <property type="entry name" value="alpha/beta-Hydrolases"/>
    <property type="match status" value="1"/>
</dbReference>
<evidence type="ECO:0000313" key="3">
    <source>
        <dbReference type="EMBL" id="KAG8381416.1"/>
    </source>
</evidence>
<dbReference type="PANTHER" id="PTHR23024:SF546">
    <property type="entry name" value="CARBOXYLESTERASE 120-RELATED"/>
    <property type="match status" value="1"/>
</dbReference>
<comment type="similarity">
    <text evidence="1">Belongs to the 'GDXG' lipolytic enzyme family.</text>
</comment>
<dbReference type="InterPro" id="IPR029058">
    <property type="entry name" value="AB_hydrolase_fold"/>
</dbReference>
<sequence length="331" mass="37248">MAACHRRMLLSKDIPINQANNTWARVYLRRPENDTVPTTKQPLIVYYHGGGFILGSAATSTFHKFCNELAEEIQAVIVSVEYRLAPKHRLPAAYDDCMEALCWVSTTGDEWLTKYADFSKCFLMGFSSGANIVYHVGLRAVACGDDLMPVKIKGLILQQPFFGGVQRTPSEIRLADDKVCSPYAADIMWGQALPIGVDRDHEYCNPMVGLKLDLLKKMKDRRWKVMVTGCDGDPFVDREIEFMEMLKENGVGVVGVFTKGGCHGFELFDESKARVLYVEYHLAAEHRLPASYDRQHRGFALGQCCRREWLTKYVDFSKSFLMGMSAGGDIA</sequence>
<dbReference type="AlphaFoldDB" id="A0AAV6XE75"/>
<keyword evidence="4" id="KW-1185">Reference proteome</keyword>
<reference evidence="3" key="1">
    <citation type="submission" date="2019-10" db="EMBL/GenBank/DDBJ databases">
        <authorList>
            <person name="Zhang R."/>
            <person name="Pan Y."/>
            <person name="Wang J."/>
            <person name="Ma R."/>
            <person name="Yu S."/>
        </authorList>
    </citation>
    <scope>NUCLEOTIDE SEQUENCE</scope>
    <source>
        <strain evidence="3">LA-IB0</strain>
        <tissue evidence="3">Leaf</tissue>
    </source>
</reference>
<feature type="domain" description="Alpha/beta hydrolase fold-3" evidence="2">
    <location>
        <begin position="268"/>
        <end position="331"/>
    </location>
</feature>
<name>A0AAV6XE75_9LAMI</name>
<protein>
    <recommendedName>
        <fullName evidence="2">Alpha/beta hydrolase fold-3 domain-containing protein</fullName>
    </recommendedName>
</protein>
<feature type="domain" description="Alpha/beta hydrolase fold-3" evidence="2">
    <location>
        <begin position="44"/>
        <end position="266"/>
    </location>
</feature>
<evidence type="ECO:0000256" key="1">
    <source>
        <dbReference type="ARBA" id="ARBA00010515"/>
    </source>
</evidence>
<dbReference type="Gene3D" id="3.40.50.1820">
    <property type="entry name" value="alpha/beta hydrolase"/>
    <property type="match status" value="2"/>
</dbReference>
<dbReference type="InterPro" id="IPR013094">
    <property type="entry name" value="AB_hydrolase_3"/>
</dbReference>
<gene>
    <name evidence="3" type="ORF">BUALT_Bualt06G0119800</name>
</gene>
<dbReference type="InterPro" id="IPR050466">
    <property type="entry name" value="Carboxylest/Gibb_receptor"/>
</dbReference>
<organism evidence="3 4">
    <name type="scientific">Buddleja alternifolia</name>
    <dbReference type="NCBI Taxonomy" id="168488"/>
    <lineage>
        <taxon>Eukaryota</taxon>
        <taxon>Viridiplantae</taxon>
        <taxon>Streptophyta</taxon>
        <taxon>Embryophyta</taxon>
        <taxon>Tracheophyta</taxon>
        <taxon>Spermatophyta</taxon>
        <taxon>Magnoliopsida</taxon>
        <taxon>eudicotyledons</taxon>
        <taxon>Gunneridae</taxon>
        <taxon>Pentapetalae</taxon>
        <taxon>asterids</taxon>
        <taxon>lamiids</taxon>
        <taxon>Lamiales</taxon>
        <taxon>Scrophulariaceae</taxon>
        <taxon>Buddlejeae</taxon>
        <taxon>Buddleja</taxon>
    </lineage>
</organism>
<dbReference type="Proteomes" id="UP000826271">
    <property type="component" value="Unassembled WGS sequence"/>
</dbReference>
<proteinExistence type="inferred from homology"/>